<gene>
    <name evidence="3" type="ORF">Tco_1016318</name>
</gene>
<feature type="coiled-coil region" evidence="1">
    <location>
        <begin position="1043"/>
        <end position="1084"/>
    </location>
</feature>
<dbReference type="PANTHER" id="PTHR11439">
    <property type="entry name" value="GAG-POL-RELATED RETROTRANSPOSON"/>
    <property type="match status" value="1"/>
</dbReference>
<protein>
    <submittedName>
        <fullName evidence="3">Uncharacterized mitochondrial protein-like protein</fullName>
    </submittedName>
</protein>
<organism evidence="3 4">
    <name type="scientific">Tanacetum coccineum</name>
    <dbReference type="NCBI Taxonomy" id="301880"/>
    <lineage>
        <taxon>Eukaryota</taxon>
        <taxon>Viridiplantae</taxon>
        <taxon>Streptophyta</taxon>
        <taxon>Embryophyta</taxon>
        <taxon>Tracheophyta</taxon>
        <taxon>Spermatophyta</taxon>
        <taxon>Magnoliopsida</taxon>
        <taxon>eudicotyledons</taxon>
        <taxon>Gunneridae</taxon>
        <taxon>Pentapetalae</taxon>
        <taxon>asterids</taxon>
        <taxon>campanulids</taxon>
        <taxon>Asterales</taxon>
        <taxon>Asteraceae</taxon>
        <taxon>Asteroideae</taxon>
        <taxon>Anthemideae</taxon>
        <taxon>Anthemidinae</taxon>
        <taxon>Tanacetum</taxon>
    </lineage>
</organism>
<evidence type="ECO:0000313" key="4">
    <source>
        <dbReference type="Proteomes" id="UP001151760"/>
    </source>
</evidence>
<dbReference type="PANTHER" id="PTHR11439:SF495">
    <property type="entry name" value="REVERSE TRANSCRIPTASE, RNA-DEPENDENT DNA POLYMERASE-RELATED"/>
    <property type="match status" value="1"/>
</dbReference>
<keyword evidence="4" id="KW-1185">Reference proteome</keyword>
<comment type="caution">
    <text evidence="3">The sequence shown here is derived from an EMBL/GenBank/DDBJ whole genome shotgun (WGS) entry which is preliminary data.</text>
</comment>
<reference evidence="3" key="1">
    <citation type="journal article" date="2022" name="Int. J. Mol. Sci.">
        <title>Draft Genome of Tanacetum Coccineum: Genomic Comparison of Closely Related Tanacetum-Family Plants.</title>
        <authorList>
            <person name="Yamashiro T."/>
            <person name="Shiraishi A."/>
            <person name="Nakayama K."/>
            <person name="Satake H."/>
        </authorList>
    </citation>
    <scope>NUCLEOTIDE SEQUENCE</scope>
</reference>
<reference evidence="3" key="2">
    <citation type="submission" date="2022-01" db="EMBL/GenBank/DDBJ databases">
        <authorList>
            <person name="Yamashiro T."/>
            <person name="Shiraishi A."/>
            <person name="Satake H."/>
            <person name="Nakayama K."/>
        </authorList>
    </citation>
    <scope>NUCLEOTIDE SEQUENCE</scope>
</reference>
<evidence type="ECO:0000259" key="2">
    <source>
        <dbReference type="Pfam" id="PF07727"/>
    </source>
</evidence>
<name>A0ABQ5FPI0_9ASTR</name>
<keyword evidence="1" id="KW-0175">Coiled coil</keyword>
<dbReference type="Pfam" id="PF07727">
    <property type="entry name" value="RVT_2"/>
    <property type="match status" value="1"/>
</dbReference>
<feature type="domain" description="Reverse transcriptase Ty1/copia-type" evidence="2">
    <location>
        <begin position="747"/>
        <end position="797"/>
    </location>
</feature>
<dbReference type="InterPro" id="IPR013103">
    <property type="entry name" value="RVT_2"/>
</dbReference>
<proteinExistence type="predicted"/>
<evidence type="ECO:0000256" key="1">
    <source>
        <dbReference type="SAM" id="Coils"/>
    </source>
</evidence>
<evidence type="ECO:0000313" key="3">
    <source>
        <dbReference type="EMBL" id="GJT64838.1"/>
    </source>
</evidence>
<dbReference type="Proteomes" id="UP001151760">
    <property type="component" value="Unassembled WGS sequence"/>
</dbReference>
<dbReference type="EMBL" id="BQNB010017581">
    <property type="protein sequence ID" value="GJT64838.1"/>
    <property type="molecule type" value="Genomic_DNA"/>
</dbReference>
<sequence length="1397" mass="159328">MFLLKDMDQDSAHMVAASKVPMLKPGEYEIWRDEIDHISRCRLLYYGKSYRNGGNLTKNNNVEGVVTVMPITTAEEKAQRRLDVKAGSTLMMGIPNEHQLKFNSIKDAKKLLEAVEKRFGGNAILNKIKSFINANGVYNASTQVNVVLTYKDDNLSDVVICAFFASQPNSPQLLHEDLQQIHPDDMEEMDLRWQMAMLTMRARRFLKNTGRKLLFNGMDYGLISPKWTCYNCRKRGRFVRECRALRNQYNKNKESSRRSVHVEISTSIALVSCYGLGGYDWSDQAEERPNYALTAFSSSSSNSEVSNDSICLNSCLETVEILKSQNDQRLKDLKKSNSTSLTTGNFHAPTPLMYFTGLDEFVNEPVVENCKTMSSEKELKIVRKCDDASIIEEWVDCNYHQKQFQNQRMVKPVWNNAQRVNHQNFAKKTHPCAKKNMVLRAVLMKSSLVSINTARQNSSKIAVLVNAARQVNTAHSKTTVNDARPMSYLSKIAHSTVKRPIHKNTTFKNSNINQRVNTVRGKIFNIARPKTVGNPQMDLQDQGSDDEWMLRHMIGTCPILKNYEGDDGDDILPTFKFYETILGCPVTILNTINHLGKFDGKADEGSGPDWLFDIDALTRIMNYELIVAGTQSNGFAGTKASDNAEKEDNVNITNYVNVADINEVDVVGGKTSIEPLFDPNMPVLKDYSIFDFSRDNEDDGVEANMNNLDTTIQEELLQFKLQEVWTLVDLPNGKKAIGTEWVFRNKKMSSMGELTFFLGLQVKQKKDGIFISQDKYVDEILKKFGFTEVKTASTPMETQKPLLKDEDGEEVDVHMYRSMIGSLMYLTSSRPDIMFAVCACARYQVNPKVSHLYAVKRIFSDYAGASLDRKSTTGGKAKKSVKLMMEKLFRMELELMLFWSTVKAKNINEEEQLHALVDGKKIIITESSVRRDLHLLSQMRKCLSPKTTAWNEFSSTMASAIICLATNQNFNFSKFIFESMIRNLDNVSSKFLMYLRYGLSIRSWGEVLVKGCHYAYRHRSRDRTVVVVPRGNILQSDKDRLKLDELMTLCTNLQNRVLDLEKTKTTQHNEIASLKRKVKKLEKKNRPRAHKLKRLYKVDEEMFDVNVLDGEEVFVAEQDVATNKENDEVNVVKEVVEVISVAANVVSTAGNVVSTAGDATTVSAGTTTTNDDSDITLAQAPIEMQSTKPKDNGKGILIELEKPMKKKDQIRRDEETALKLQAKFDEEERLAREKAKKEKEANIALIETWQLLEKRRKHFAAKRAKEKRNKAPTKAQQRKIMCTNLKNMEGYKLQDLKLKEFDSIQEMFDRAFKRIHMLVEKKYPLAPLTLSMMLEKKLIIDYESEMAYQLLKFIIKQLKNLLDAVWITAAHVCVNAAQLELVLLRDFKENMLSSYYC</sequence>
<accession>A0ABQ5FPI0</accession>